<evidence type="ECO:0000313" key="2">
    <source>
        <dbReference type="EMBL" id="GIX86357.1"/>
    </source>
</evidence>
<name>A0AAV4NNG2_CAEEX</name>
<feature type="chain" id="PRO_5043775049" evidence="1">
    <location>
        <begin position="18"/>
        <end position="70"/>
    </location>
</feature>
<gene>
    <name evidence="2" type="ORF">CEXT_716341</name>
</gene>
<dbReference type="EMBL" id="BPLR01021133">
    <property type="protein sequence ID" value="GIX86357.1"/>
    <property type="molecule type" value="Genomic_DNA"/>
</dbReference>
<feature type="signal peptide" evidence="1">
    <location>
        <begin position="1"/>
        <end position="17"/>
    </location>
</feature>
<evidence type="ECO:0000256" key="1">
    <source>
        <dbReference type="SAM" id="SignalP"/>
    </source>
</evidence>
<sequence>FSCLFLLASLSLELCSLLKTLPKKNANFKLIPSLQSVFKARFRYKSPSGLEMASYSEIQQRIFLKRREFG</sequence>
<feature type="non-terminal residue" evidence="2">
    <location>
        <position position="1"/>
    </location>
</feature>
<dbReference type="AlphaFoldDB" id="A0AAV4NNG2"/>
<dbReference type="Proteomes" id="UP001054945">
    <property type="component" value="Unassembled WGS sequence"/>
</dbReference>
<comment type="caution">
    <text evidence="2">The sequence shown here is derived from an EMBL/GenBank/DDBJ whole genome shotgun (WGS) entry which is preliminary data.</text>
</comment>
<evidence type="ECO:0000313" key="3">
    <source>
        <dbReference type="Proteomes" id="UP001054945"/>
    </source>
</evidence>
<keyword evidence="1" id="KW-0732">Signal</keyword>
<accession>A0AAV4NNG2</accession>
<proteinExistence type="predicted"/>
<organism evidence="2 3">
    <name type="scientific">Caerostris extrusa</name>
    <name type="common">Bark spider</name>
    <name type="synonym">Caerostris bankana</name>
    <dbReference type="NCBI Taxonomy" id="172846"/>
    <lineage>
        <taxon>Eukaryota</taxon>
        <taxon>Metazoa</taxon>
        <taxon>Ecdysozoa</taxon>
        <taxon>Arthropoda</taxon>
        <taxon>Chelicerata</taxon>
        <taxon>Arachnida</taxon>
        <taxon>Araneae</taxon>
        <taxon>Araneomorphae</taxon>
        <taxon>Entelegynae</taxon>
        <taxon>Araneoidea</taxon>
        <taxon>Araneidae</taxon>
        <taxon>Caerostris</taxon>
    </lineage>
</organism>
<protein>
    <submittedName>
        <fullName evidence="2">Uncharacterized protein</fullName>
    </submittedName>
</protein>
<reference evidence="2 3" key="1">
    <citation type="submission" date="2021-06" db="EMBL/GenBank/DDBJ databases">
        <title>Caerostris extrusa draft genome.</title>
        <authorList>
            <person name="Kono N."/>
            <person name="Arakawa K."/>
        </authorList>
    </citation>
    <scope>NUCLEOTIDE SEQUENCE [LARGE SCALE GENOMIC DNA]</scope>
</reference>
<keyword evidence="3" id="KW-1185">Reference proteome</keyword>